<organism evidence="2 3">
    <name type="scientific">Candidatus Kerfeldbacteria bacterium CG15_BIG_FIL_POST_REV_8_21_14_020_45_12</name>
    <dbReference type="NCBI Taxonomy" id="2014247"/>
    <lineage>
        <taxon>Bacteria</taxon>
        <taxon>Candidatus Kerfeldiibacteriota</taxon>
    </lineage>
</organism>
<evidence type="ECO:0000313" key="3">
    <source>
        <dbReference type="Proteomes" id="UP000230292"/>
    </source>
</evidence>
<reference evidence="2 3" key="1">
    <citation type="submission" date="2017-09" db="EMBL/GenBank/DDBJ databases">
        <title>Depth-based differentiation of microbial function through sediment-hosted aquifers and enrichment of novel symbionts in the deep terrestrial subsurface.</title>
        <authorList>
            <person name="Probst A.J."/>
            <person name="Ladd B."/>
            <person name="Jarett J.K."/>
            <person name="Geller-Mcgrath D.E."/>
            <person name="Sieber C.M."/>
            <person name="Emerson J.B."/>
            <person name="Anantharaman K."/>
            <person name="Thomas B.C."/>
            <person name="Malmstrom R."/>
            <person name="Stieglmeier M."/>
            <person name="Klingl A."/>
            <person name="Woyke T."/>
            <person name="Ryan C.M."/>
            <person name="Banfield J.F."/>
        </authorList>
    </citation>
    <scope>NUCLEOTIDE SEQUENCE [LARGE SCALE GENOMIC DNA]</scope>
    <source>
        <strain evidence="2">CG15_BIG_FIL_POST_REV_8_21_14_020_45_12</strain>
    </source>
</reference>
<proteinExistence type="predicted"/>
<evidence type="ECO:0000313" key="2">
    <source>
        <dbReference type="EMBL" id="PIW37018.1"/>
    </source>
</evidence>
<feature type="transmembrane region" description="Helical" evidence="1">
    <location>
        <begin position="142"/>
        <end position="165"/>
    </location>
</feature>
<name>A0A2M7H459_9BACT</name>
<comment type="caution">
    <text evidence="2">The sequence shown here is derived from an EMBL/GenBank/DDBJ whole genome shotgun (WGS) entry which is preliminary data.</text>
</comment>
<dbReference type="EMBL" id="PFGC01000030">
    <property type="protein sequence ID" value="PIW37018.1"/>
    <property type="molecule type" value="Genomic_DNA"/>
</dbReference>
<accession>A0A2M7H459</accession>
<feature type="transmembrane region" description="Helical" evidence="1">
    <location>
        <begin position="26"/>
        <end position="44"/>
    </location>
</feature>
<gene>
    <name evidence="2" type="ORF">COW24_02340</name>
</gene>
<dbReference type="Proteomes" id="UP000230292">
    <property type="component" value="Unassembled WGS sequence"/>
</dbReference>
<keyword evidence="1" id="KW-0472">Membrane</keyword>
<keyword evidence="1" id="KW-0812">Transmembrane</keyword>
<dbReference type="AlphaFoldDB" id="A0A2M7H459"/>
<evidence type="ECO:0000256" key="1">
    <source>
        <dbReference type="SAM" id="Phobius"/>
    </source>
</evidence>
<protein>
    <submittedName>
        <fullName evidence="2">Uncharacterized protein</fullName>
    </submittedName>
</protein>
<feature type="transmembrane region" description="Helical" evidence="1">
    <location>
        <begin position="171"/>
        <end position="191"/>
    </location>
</feature>
<sequence>MTQDILRQNSASQPSATPAKRKKHRISFVAVMLGMLLSIVLIILGERVIFDLNTALNPHAISESEQADMSGSDMMLGSSSLTSERSAVSRERVYYPRENKSDYRLTRMLIHAAFVIPVFLFLFVVYFWIWYRKEDSPLKIVVVGYLVFAFWMMIHLVFEVGSFVLDEYKNIGVYLVLLFLAAIFTMLMVILQRRVNHRST</sequence>
<keyword evidence="1" id="KW-1133">Transmembrane helix</keyword>
<feature type="transmembrane region" description="Helical" evidence="1">
    <location>
        <begin position="108"/>
        <end position="130"/>
    </location>
</feature>